<organism evidence="11 12">
    <name type="scientific">Geobacter anodireducens</name>
    <dbReference type="NCBI Taxonomy" id="1340425"/>
    <lineage>
        <taxon>Bacteria</taxon>
        <taxon>Pseudomonadati</taxon>
        <taxon>Thermodesulfobacteriota</taxon>
        <taxon>Desulfuromonadia</taxon>
        <taxon>Geobacterales</taxon>
        <taxon>Geobacteraceae</taxon>
        <taxon>Geobacter</taxon>
    </lineage>
</organism>
<keyword evidence="4" id="KW-1003">Cell membrane</keyword>
<dbReference type="InterPro" id="IPR043129">
    <property type="entry name" value="ATPase_NBD"/>
</dbReference>
<evidence type="ECO:0000256" key="9">
    <source>
        <dbReference type="ARBA" id="ARBA00023136"/>
    </source>
</evidence>
<evidence type="ECO:0000256" key="1">
    <source>
        <dbReference type="ARBA" id="ARBA00004533"/>
    </source>
</evidence>
<evidence type="ECO:0000256" key="4">
    <source>
        <dbReference type="ARBA" id="ARBA00022475"/>
    </source>
</evidence>
<evidence type="ECO:0000256" key="8">
    <source>
        <dbReference type="ARBA" id="ARBA00022989"/>
    </source>
</evidence>
<evidence type="ECO:0000256" key="5">
    <source>
        <dbReference type="ARBA" id="ARBA00022519"/>
    </source>
</evidence>
<evidence type="ECO:0000256" key="6">
    <source>
        <dbReference type="ARBA" id="ARBA00022692"/>
    </source>
</evidence>
<dbReference type="Proteomes" id="UP000618926">
    <property type="component" value="Unassembled WGS sequence"/>
</dbReference>
<keyword evidence="9" id="KW-0472">Membrane</keyword>
<dbReference type="SUPFAM" id="SSF53067">
    <property type="entry name" value="Actin-like ATPase domain"/>
    <property type="match status" value="1"/>
</dbReference>
<evidence type="ECO:0000313" key="11">
    <source>
        <dbReference type="EMBL" id="MBE2886547.1"/>
    </source>
</evidence>
<evidence type="ECO:0000256" key="3">
    <source>
        <dbReference type="ARBA" id="ARBA00022448"/>
    </source>
</evidence>
<dbReference type="Pfam" id="PF12693">
    <property type="entry name" value="GspL_C"/>
    <property type="match status" value="1"/>
</dbReference>
<evidence type="ECO:0000256" key="2">
    <source>
        <dbReference type="ARBA" id="ARBA00005318"/>
    </source>
</evidence>
<protein>
    <submittedName>
        <fullName evidence="11">Type II secretion system protein GspL</fullName>
    </submittedName>
</protein>
<dbReference type="RefSeq" id="WP_066356818.1">
    <property type="nucleotide sequence ID" value="NZ_JADBFD010000001.1"/>
</dbReference>
<dbReference type="EMBL" id="JADBFD010000001">
    <property type="protein sequence ID" value="MBE2886547.1"/>
    <property type="molecule type" value="Genomic_DNA"/>
</dbReference>
<evidence type="ECO:0000313" key="12">
    <source>
        <dbReference type="Proteomes" id="UP000618926"/>
    </source>
</evidence>
<comment type="subcellular location">
    <subcellularLocation>
        <location evidence="1">Cell inner membrane</location>
    </subcellularLocation>
</comment>
<comment type="caution">
    <text evidence="11">The sequence shown here is derived from an EMBL/GenBank/DDBJ whole genome shotgun (WGS) entry which is preliminary data.</text>
</comment>
<sequence>MTYLILEWTGTDLVASRFFTRAGELVFQERESRPAASEADLAAALRELAPSDDDCRPVLAIPLGRLFSREIDLPIQERAKLRLLLPLELKGETALENEDLVFDGLPLAAEGKVLALWARKREIAHLVQACTEAGIDPEVVTTAPIHWEELLSPDEAEAALAVTDGTALAVYGNGKPLFFRALGSDEGELSRTLAALEMARQVRIERLFWHGSPVGNAPAEAEGVPMLALPVTDSLAAAFGGDEAAARENAGAWALARALQTGRIGTFRAGELAWTRGREQLKRRLRIPAILTVLLLLLLAADAGIRYTMVKRDLTSVNASIAALYREVFPGRKKSVDELGELKAEIRRLGAAGAGSHILDTLRGLAKAKGDDVTGLFEVEIDGTAVRLKGDARSTQAVSQYRDRLASVLADAEVGQITAKPDGSVTFSLRGTISEVAK</sequence>
<keyword evidence="7" id="KW-0653">Protein transport</keyword>
<keyword evidence="6" id="KW-0812">Transmembrane</keyword>
<dbReference type="InterPro" id="IPR025691">
    <property type="entry name" value="GspL_pp_dom"/>
</dbReference>
<dbReference type="InterPro" id="IPR007812">
    <property type="entry name" value="T2SS_protein-GspL"/>
</dbReference>
<reference evidence="11 12" key="1">
    <citation type="submission" date="2020-10" db="EMBL/GenBank/DDBJ databases">
        <title>Investigation of anaerobic biodegradation of phenanthrene by a sulfate-dependent Geobacter anodireducens strain PheS2.</title>
        <authorList>
            <person name="Zhang Z."/>
        </authorList>
    </citation>
    <scope>NUCLEOTIDE SEQUENCE [LARGE SCALE GENOMIC DNA]</scope>
    <source>
        <strain evidence="11 12">PheS2</strain>
    </source>
</reference>
<dbReference type="Gene3D" id="3.30.420.380">
    <property type="match status" value="1"/>
</dbReference>
<feature type="domain" description="GspL periplasmic" evidence="10">
    <location>
        <begin position="284"/>
        <end position="418"/>
    </location>
</feature>
<evidence type="ECO:0000259" key="10">
    <source>
        <dbReference type="Pfam" id="PF12693"/>
    </source>
</evidence>
<gene>
    <name evidence="11" type="primary">gspL</name>
    <name evidence="11" type="ORF">IIE05_01025</name>
</gene>
<dbReference type="NCBIfam" id="TIGR01709">
    <property type="entry name" value="typeII_sec_gspL"/>
    <property type="match status" value="1"/>
</dbReference>
<proteinExistence type="inferred from homology"/>
<evidence type="ECO:0000256" key="7">
    <source>
        <dbReference type="ARBA" id="ARBA00022927"/>
    </source>
</evidence>
<keyword evidence="3" id="KW-0813">Transport</keyword>
<keyword evidence="12" id="KW-1185">Reference proteome</keyword>
<name>A0ABR9NQM4_9BACT</name>
<comment type="similarity">
    <text evidence="2">Belongs to the GSP L family.</text>
</comment>
<keyword evidence="8" id="KW-1133">Transmembrane helix</keyword>
<accession>A0ABR9NQM4</accession>
<keyword evidence="5" id="KW-0997">Cell inner membrane</keyword>